<name>A0A834JUB0_VESVU</name>
<organism evidence="1 2">
    <name type="scientific">Vespula vulgaris</name>
    <name type="common">Yellow jacket</name>
    <name type="synonym">Wasp</name>
    <dbReference type="NCBI Taxonomy" id="7454"/>
    <lineage>
        <taxon>Eukaryota</taxon>
        <taxon>Metazoa</taxon>
        <taxon>Ecdysozoa</taxon>
        <taxon>Arthropoda</taxon>
        <taxon>Hexapoda</taxon>
        <taxon>Insecta</taxon>
        <taxon>Pterygota</taxon>
        <taxon>Neoptera</taxon>
        <taxon>Endopterygota</taxon>
        <taxon>Hymenoptera</taxon>
        <taxon>Apocrita</taxon>
        <taxon>Aculeata</taxon>
        <taxon>Vespoidea</taxon>
        <taxon>Vespidae</taxon>
        <taxon>Vespinae</taxon>
        <taxon>Vespula</taxon>
    </lineage>
</organism>
<reference evidence="1" key="1">
    <citation type="journal article" date="2020" name="G3 (Bethesda)">
        <title>High-Quality Assemblies for Three Invasive Social Wasps from the &lt;i&gt;Vespula&lt;/i&gt; Genus.</title>
        <authorList>
            <person name="Harrop T.W.R."/>
            <person name="Guhlin J."/>
            <person name="McLaughlin G.M."/>
            <person name="Permina E."/>
            <person name="Stockwell P."/>
            <person name="Gilligan J."/>
            <person name="Le Lec M.F."/>
            <person name="Gruber M.A.M."/>
            <person name="Quinn O."/>
            <person name="Lovegrove M."/>
            <person name="Duncan E.J."/>
            <person name="Remnant E.J."/>
            <person name="Van Eeckhoven J."/>
            <person name="Graham B."/>
            <person name="Knapp R.A."/>
            <person name="Langford K.W."/>
            <person name="Kronenberg Z."/>
            <person name="Press M.O."/>
            <person name="Eacker S.M."/>
            <person name="Wilson-Rankin E.E."/>
            <person name="Purcell J."/>
            <person name="Lester P.J."/>
            <person name="Dearden P.K."/>
        </authorList>
    </citation>
    <scope>NUCLEOTIDE SEQUENCE</scope>
    <source>
        <strain evidence="1">Marl-1</strain>
    </source>
</reference>
<evidence type="ECO:0000313" key="1">
    <source>
        <dbReference type="EMBL" id="KAF7394779.1"/>
    </source>
</evidence>
<protein>
    <submittedName>
        <fullName evidence="1">Uncharacterized protein</fullName>
    </submittedName>
</protein>
<dbReference type="EMBL" id="JACSEA010000008">
    <property type="protein sequence ID" value="KAF7394779.1"/>
    <property type="molecule type" value="Genomic_DNA"/>
</dbReference>
<gene>
    <name evidence="1" type="ORF">HZH66_007953</name>
</gene>
<proteinExistence type="predicted"/>
<dbReference type="AlphaFoldDB" id="A0A834JUB0"/>
<dbReference type="Proteomes" id="UP000614350">
    <property type="component" value="Unassembled WGS sequence"/>
</dbReference>
<keyword evidence="2" id="KW-1185">Reference proteome</keyword>
<comment type="caution">
    <text evidence="1">The sequence shown here is derived from an EMBL/GenBank/DDBJ whole genome shotgun (WGS) entry which is preliminary data.</text>
</comment>
<evidence type="ECO:0000313" key="2">
    <source>
        <dbReference type="Proteomes" id="UP000614350"/>
    </source>
</evidence>
<sequence length="67" mass="7720">MRDIERNSVCKVMHAHEYESGWRVRRSRGARAKRLFHGYFGVREARPGIADLAVYHHGPRRGCPAST</sequence>
<accession>A0A834JUB0</accession>